<accession>A0A561EBM8</accession>
<evidence type="ECO:0000313" key="3">
    <source>
        <dbReference type="EMBL" id="TWE13008.1"/>
    </source>
</evidence>
<dbReference type="RefSeq" id="WP_145227423.1">
    <property type="nucleotide sequence ID" value="NZ_VIVQ01000001.1"/>
</dbReference>
<evidence type="ECO:0000256" key="2">
    <source>
        <dbReference type="SAM" id="Phobius"/>
    </source>
</evidence>
<name>A0A561EBM8_9MICO</name>
<dbReference type="AlphaFoldDB" id="A0A561EBM8"/>
<dbReference type="Proteomes" id="UP000318297">
    <property type="component" value="Unassembled WGS sequence"/>
</dbReference>
<keyword evidence="2" id="KW-0472">Membrane</keyword>
<protein>
    <submittedName>
        <fullName evidence="3">Uncharacterized protein</fullName>
    </submittedName>
</protein>
<feature type="transmembrane region" description="Helical" evidence="2">
    <location>
        <begin position="109"/>
        <end position="131"/>
    </location>
</feature>
<reference evidence="3 4" key="1">
    <citation type="submission" date="2019-06" db="EMBL/GenBank/DDBJ databases">
        <title>Sequencing the genomes of 1000 actinobacteria strains.</title>
        <authorList>
            <person name="Klenk H.-P."/>
        </authorList>
    </citation>
    <scope>NUCLEOTIDE SEQUENCE [LARGE SCALE GENOMIC DNA]</scope>
    <source>
        <strain evidence="3 4">DSM 19560</strain>
    </source>
</reference>
<keyword evidence="4" id="KW-1185">Reference proteome</keyword>
<evidence type="ECO:0000256" key="1">
    <source>
        <dbReference type="SAM" id="MobiDB-lite"/>
    </source>
</evidence>
<feature type="transmembrane region" description="Helical" evidence="2">
    <location>
        <begin position="137"/>
        <end position="156"/>
    </location>
</feature>
<keyword evidence="2" id="KW-0812">Transmembrane</keyword>
<proteinExistence type="predicted"/>
<gene>
    <name evidence="3" type="ORF">BKA23_1836</name>
</gene>
<feature type="compositionally biased region" description="Basic and acidic residues" evidence="1">
    <location>
        <begin position="1"/>
        <end position="19"/>
    </location>
</feature>
<evidence type="ECO:0000313" key="4">
    <source>
        <dbReference type="Proteomes" id="UP000318297"/>
    </source>
</evidence>
<sequence length="172" mass="19099">MTPERAEEPDGQTDIDRQFAEIIAHFDPPQYPWEDARALGDQSDTERAAPAASEDRPTPSSDDSTEQPPPAALPTQWRIPSEAESMSFLEDDGDFEAPPLRPLPDADDLGFWSILGCLVAGPLWLLYLFLFDQYAAPLWWVLACALIVAGVVQLIMRQPKHRPDDGDDGARL</sequence>
<organism evidence="3 4">
    <name type="scientific">Rudaeicoccus suwonensis</name>
    <dbReference type="NCBI Taxonomy" id="657409"/>
    <lineage>
        <taxon>Bacteria</taxon>
        <taxon>Bacillati</taxon>
        <taxon>Actinomycetota</taxon>
        <taxon>Actinomycetes</taxon>
        <taxon>Micrococcales</taxon>
        <taxon>Dermacoccaceae</taxon>
        <taxon>Rudaeicoccus</taxon>
    </lineage>
</organism>
<comment type="caution">
    <text evidence="3">The sequence shown here is derived from an EMBL/GenBank/DDBJ whole genome shotgun (WGS) entry which is preliminary data.</text>
</comment>
<feature type="region of interest" description="Disordered" evidence="1">
    <location>
        <begin position="1"/>
        <end position="85"/>
    </location>
</feature>
<keyword evidence="2" id="KW-1133">Transmembrane helix</keyword>
<dbReference type="EMBL" id="VIVQ01000001">
    <property type="protein sequence ID" value="TWE13008.1"/>
    <property type="molecule type" value="Genomic_DNA"/>
</dbReference>
<dbReference type="OrthoDB" id="4867773at2"/>